<sequence>MQWEMRIPFHLYVRRSPVVPCSQKQPNLLSRFFTLPAELQVRILAFCSADTLFQLMHVSSTLRIEASKLFWADPTRFFLVEADWLLDGGYPGYTCYDLAFLEHVQQVEIEYLPGNDDDICPQEDGAVLVRHHLITTFWRSFTQRFPNATRVIINQNWTTPPWWQDTYPVAQPVRMLISSCPPGLEISALILEQVPFAVNSGVSLAAERWYRSLYRATADGGWAGTRLNRLPATVLMPKKRLDGPVGEFKALGHRCTNVLLKRNALWPLIIEAIDRHYFDGAKDDPFFCPFPSCGAHFARAGEWTIHAIVWHAQEWRTGRQMDILPDKLKVAFAEKATTLEKELEQIDKQYKELSKDWNEEGGQRQRELERGWMTQLEVDVAWETGKNPRESRLWAEFLEQMDPYRAT</sequence>
<gene>
    <name evidence="1" type="ORF">AG0111_0g7216</name>
</gene>
<name>A0ACB6FLG7_9PLEO</name>
<organism evidence="1 2">
    <name type="scientific">Alternaria gaisen</name>
    <dbReference type="NCBI Taxonomy" id="167740"/>
    <lineage>
        <taxon>Eukaryota</taxon>
        <taxon>Fungi</taxon>
        <taxon>Dikarya</taxon>
        <taxon>Ascomycota</taxon>
        <taxon>Pezizomycotina</taxon>
        <taxon>Dothideomycetes</taxon>
        <taxon>Pleosporomycetidae</taxon>
        <taxon>Pleosporales</taxon>
        <taxon>Pleosporineae</taxon>
        <taxon>Pleosporaceae</taxon>
        <taxon>Alternaria</taxon>
        <taxon>Alternaria sect. Alternaria</taxon>
    </lineage>
</organism>
<accession>A0ACB6FLG7</accession>
<evidence type="ECO:0000313" key="1">
    <source>
        <dbReference type="EMBL" id="KAB2105220.1"/>
    </source>
</evidence>
<dbReference type="Proteomes" id="UP000293547">
    <property type="component" value="Unassembled WGS sequence"/>
</dbReference>
<dbReference type="EMBL" id="PDWZ02000006">
    <property type="protein sequence ID" value="KAB2105220.1"/>
    <property type="molecule type" value="Genomic_DNA"/>
</dbReference>
<reference evidence="1 2" key="1">
    <citation type="journal article" date="2019" name="bioRxiv">
        <title>Genomics, evolutionary history and diagnostics of the Alternaria alternata species group including apple and Asian pear pathotypes.</title>
        <authorList>
            <person name="Armitage A.D."/>
            <person name="Cockerton H.M."/>
            <person name="Sreenivasaprasad S."/>
            <person name="Woodhall J.W."/>
            <person name="Lane C.R."/>
            <person name="Harrison R.J."/>
            <person name="Clarkson J.P."/>
        </authorList>
    </citation>
    <scope>NUCLEOTIDE SEQUENCE [LARGE SCALE GENOMIC DNA]</scope>
    <source>
        <strain evidence="1 2">FERA 650</strain>
    </source>
</reference>
<comment type="caution">
    <text evidence="1">The sequence shown here is derived from an EMBL/GenBank/DDBJ whole genome shotgun (WGS) entry which is preliminary data.</text>
</comment>
<evidence type="ECO:0000313" key="2">
    <source>
        <dbReference type="Proteomes" id="UP000293547"/>
    </source>
</evidence>
<keyword evidence="2" id="KW-1185">Reference proteome</keyword>
<protein>
    <submittedName>
        <fullName evidence="1">Uncharacterized protein</fullName>
    </submittedName>
</protein>
<proteinExistence type="predicted"/>